<dbReference type="AlphaFoldDB" id="A0A7C9MPF0"/>
<gene>
    <name evidence="4" type="ORF">GO986_01855</name>
</gene>
<feature type="domain" description="N-acetyltransferase" evidence="3">
    <location>
        <begin position="1"/>
        <end position="161"/>
    </location>
</feature>
<comment type="caution">
    <text evidence="4">The sequence shown here is derived from an EMBL/GenBank/DDBJ whole genome shotgun (WGS) entry which is preliminary data.</text>
</comment>
<dbReference type="SUPFAM" id="SSF55729">
    <property type="entry name" value="Acyl-CoA N-acyltransferases (Nat)"/>
    <property type="match status" value="1"/>
</dbReference>
<dbReference type="GO" id="GO:0016747">
    <property type="term" value="F:acyltransferase activity, transferring groups other than amino-acyl groups"/>
    <property type="evidence" value="ECO:0007669"/>
    <property type="project" value="InterPro"/>
</dbReference>
<dbReference type="InterPro" id="IPR050832">
    <property type="entry name" value="Bact_Acetyltransf"/>
</dbReference>
<organism evidence="4 5">
    <name type="scientific">Deinococcus arboris</name>
    <dbReference type="NCBI Taxonomy" id="2682977"/>
    <lineage>
        <taxon>Bacteria</taxon>
        <taxon>Thermotogati</taxon>
        <taxon>Deinococcota</taxon>
        <taxon>Deinococci</taxon>
        <taxon>Deinococcales</taxon>
        <taxon>Deinococcaceae</taxon>
        <taxon>Deinococcus</taxon>
    </lineage>
</organism>
<protein>
    <submittedName>
        <fullName evidence="4">GNAT family N-acetyltransferase</fullName>
    </submittedName>
</protein>
<evidence type="ECO:0000256" key="2">
    <source>
        <dbReference type="ARBA" id="ARBA00023315"/>
    </source>
</evidence>
<dbReference type="PANTHER" id="PTHR43877">
    <property type="entry name" value="AMINOALKYLPHOSPHONATE N-ACETYLTRANSFERASE-RELATED-RELATED"/>
    <property type="match status" value="1"/>
</dbReference>
<evidence type="ECO:0000256" key="1">
    <source>
        <dbReference type="ARBA" id="ARBA00022679"/>
    </source>
</evidence>
<reference evidence="4 5" key="1">
    <citation type="submission" date="2019-12" db="EMBL/GenBank/DDBJ databases">
        <title>Deinococcus sp. HMF7620 Genome sequencing and assembly.</title>
        <authorList>
            <person name="Kang H."/>
            <person name="Kim H."/>
            <person name="Joh K."/>
        </authorList>
    </citation>
    <scope>NUCLEOTIDE SEQUENCE [LARGE SCALE GENOMIC DNA]</scope>
    <source>
        <strain evidence="4 5">HMF7620</strain>
    </source>
</reference>
<keyword evidence="2" id="KW-0012">Acyltransferase</keyword>
<keyword evidence="1 4" id="KW-0808">Transferase</keyword>
<dbReference type="CDD" id="cd04301">
    <property type="entry name" value="NAT_SF"/>
    <property type="match status" value="1"/>
</dbReference>
<evidence type="ECO:0000259" key="3">
    <source>
        <dbReference type="PROSITE" id="PS51186"/>
    </source>
</evidence>
<dbReference type="InterPro" id="IPR016181">
    <property type="entry name" value="Acyl_CoA_acyltransferase"/>
</dbReference>
<dbReference type="InterPro" id="IPR000182">
    <property type="entry name" value="GNAT_dom"/>
</dbReference>
<accession>A0A7C9MPF0</accession>
<dbReference type="PROSITE" id="PS51186">
    <property type="entry name" value="GNAT"/>
    <property type="match status" value="1"/>
</dbReference>
<dbReference type="RefSeq" id="WP_157457524.1">
    <property type="nucleotide sequence ID" value="NZ_WQLB01000002.1"/>
</dbReference>
<evidence type="ECO:0000313" key="4">
    <source>
        <dbReference type="EMBL" id="MVN85504.1"/>
    </source>
</evidence>
<sequence length="178" mass="19549">MTPLTFTTGDLHAASGVLQASAAQLQARGRPLWPPESLTPERLAQHYPPHTWRVAWRGPQAAGTFCLLESDPPFWPDDPPGEALYLHKLAVHPEAQGGGLGAALLREAVTQTRAAGRPWLKLDTAADRPALQALYETFGFERCGQRRVFEFEVVLYRLAVVGNALHPEDEPPAPDKFP</sequence>
<keyword evidence="5" id="KW-1185">Reference proteome</keyword>
<dbReference type="EMBL" id="WQLB01000002">
    <property type="protein sequence ID" value="MVN85504.1"/>
    <property type="molecule type" value="Genomic_DNA"/>
</dbReference>
<dbReference type="Pfam" id="PF00583">
    <property type="entry name" value="Acetyltransf_1"/>
    <property type="match status" value="1"/>
</dbReference>
<proteinExistence type="predicted"/>
<dbReference type="Proteomes" id="UP000483286">
    <property type="component" value="Unassembled WGS sequence"/>
</dbReference>
<name>A0A7C9MPF0_9DEIO</name>
<evidence type="ECO:0000313" key="5">
    <source>
        <dbReference type="Proteomes" id="UP000483286"/>
    </source>
</evidence>
<dbReference type="Gene3D" id="3.40.630.30">
    <property type="match status" value="1"/>
</dbReference>